<feature type="region of interest" description="Disordered" evidence="2">
    <location>
        <begin position="1"/>
        <end position="35"/>
    </location>
</feature>
<evidence type="ECO:0000259" key="3">
    <source>
        <dbReference type="PROSITE" id="PS50222"/>
    </source>
</evidence>
<dbReference type="InterPro" id="IPR002048">
    <property type="entry name" value="EF_hand_dom"/>
</dbReference>
<dbReference type="InterPro" id="IPR011992">
    <property type="entry name" value="EF-hand-dom_pair"/>
</dbReference>
<dbReference type="Proteomes" id="UP000626109">
    <property type="component" value="Unassembled WGS sequence"/>
</dbReference>
<dbReference type="Gene3D" id="1.10.238.10">
    <property type="entry name" value="EF-hand"/>
    <property type="match status" value="2"/>
</dbReference>
<comment type="caution">
    <text evidence="4">The sequence shown here is derived from an EMBL/GenBank/DDBJ whole genome shotgun (WGS) entry which is preliminary data.</text>
</comment>
<sequence>MANRGQETTLAESGNPFHLKPMLKRSSSKRTLSESVDPVHLKRIHFLLRREIAIGLQDTAAATPTSAAATAPLRKLDEHVVGLVNLGSGKHVSRELSGRSPHIASEKEEVSADKGSASAQRKKQQERSGGSNTSAFKVLRKAVDMVSTIRHMTEQFTKDDGVSAAASKRIAAMRADGADDGNFSLRNFRKRLLESYTSLADAFKRFDVDADAHIQVKEWNGFFRNAGFATMREARLMFELLDANHDGTVTFNEFHVGLEAIAQISDIVGLRKRFICLGFKTMLQAVKVMEGDRSADPSRPLSLEEFGAALSRAYVVESEEHQAIYDCIRDCGNPRSKPSLNDLAAALGAVSPSLVLEEICERASQRFDTPGAVWAALGPEWGEGTSELGEIRCKLQETFGLSAHVAHHAIRLIDIDGNSSISRSEMLGALNLAKPSLPTEDFRRKVAQRYRSIEAVFRESFDHLDDKDLNNDQDLRLTCEEFAEILESLDLNRKDTQRLFTLADASDEGRLTLYEFFRSVKLFVPGCIVEGIRLQALVRHRRISDAFRCILPWSKRQLLLFLLLLLLL</sequence>
<dbReference type="GO" id="GO:0005509">
    <property type="term" value="F:calcium ion binding"/>
    <property type="evidence" value="ECO:0007669"/>
    <property type="project" value="InterPro"/>
</dbReference>
<reference evidence="4" key="1">
    <citation type="submission" date="2021-02" db="EMBL/GenBank/DDBJ databases">
        <authorList>
            <person name="Dougan E. K."/>
            <person name="Rhodes N."/>
            <person name="Thang M."/>
            <person name="Chan C."/>
        </authorList>
    </citation>
    <scope>NUCLEOTIDE SEQUENCE</scope>
</reference>
<evidence type="ECO:0000256" key="1">
    <source>
        <dbReference type="ARBA" id="ARBA00022837"/>
    </source>
</evidence>
<organism evidence="4 5">
    <name type="scientific">Polarella glacialis</name>
    <name type="common">Dinoflagellate</name>
    <dbReference type="NCBI Taxonomy" id="89957"/>
    <lineage>
        <taxon>Eukaryota</taxon>
        <taxon>Sar</taxon>
        <taxon>Alveolata</taxon>
        <taxon>Dinophyceae</taxon>
        <taxon>Suessiales</taxon>
        <taxon>Suessiaceae</taxon>
        <taxon>Polarella</taxon>
    </lineage>
</organism>
<keyword evidence="1" id="KW-0106">Calcium</keyword>
<evidence type="ECO:0000256" key="2">
    <source>
        <dbReference type="SAM" id="MobiDB-lite"/>
    </source>
</evidence>
<dbReference type="SMART" id="SM00054">
    <property type="entry name" value="EFh"/>
    <property type="match status" value="4"/>
</dbReference>
<feature type="domain" description="EF-hand" evidence="3">
    <location>
        <begin position="401"/>
        <end position="436"/>
    </location>
</feature>
<dbReference type="PROSITE" id="PS50222">
    <property type="entry name" value="EF_HAND_2"/>
    <property type="match status" value="2"/>
</dbReference>
<dbReference type="PROSITE" id="PS00018">
    <property type="entry name" value="EF_HAND_1"/>
    <property type="match status" value="2"/>
</dbReference>
<dbReference type="AlphaFoldDB" id="A0A813JXI4"/>
<dbReference type="PANTHER" id="PTHR23064">
    <property type="entry name" value="TROPONIN"/>
    <property type="match status" value="1"/>
</dbReference>
<dbReference type="InterPro" id="IPR018247">
    <property type="entry name" value="EF_Hand_1_Ca_BS"/>
</dbReference>
<feature type="compositionally biased region" description="Polar residues" evidence="2">
    <location>
        <begin position="1"/>
        <end position="12"/>
    </location>
</feature>
<proteinExistence type="predicted"/>
<protein>
    <recommendedName>
        <fullName evidence="3">EF-hand domain-containing protein</fullName>
    </recommendedName>
</protein>
<feature type="domain" description="EF-hand" evidence="3">
    <location>
        <begin position="229"/>
        <end position="264"/>
    </location>
</feature>
<dbReference type="Pfam" id="PF13499">
    <property type="entry name" value="EF-hand_7"/>
    <property type="match status" value="1"/>
</dbReference>
<feature type="region of interest" description="Disordered" evidence="2">
    <location>
        <begin position="91"/>
        <end position="133"/>
    </location>
</feature>
<name>A0A813JXI4_POLGL</name>
<dbReference type="InterPro" id="IPR052591">
    <property type="entry name" value="CML21-like"/>
</dbReference>
<dbReference type="SUPFAM" id="SSF47473">
    <property type="entry name" value="EF-hand"/>
    <property type="match status" value="1"/>
</dbReference>
<gene>
    <name evidence="4" type="ORF">PGLA2088_LOCUS26478</name>
</gene>
<accession>A0A813JXI4</accession>
<evidence type="ECO:0000313" key="4">
    <source>
        <dbReference type="EMBL" id="CAE8689481.1"/>
    </source>
</evidence>
<dbReference type="CDD" id="cd00051">
    <property type="entry name" value="EFh"/>
    <property type="match status" value="1"/>
</dbReference>
<dbReference type="EMBL" id="CAJNNW010027075">
    <property type="protein sequence ID" value="CAE8689481.1"/>
    <property type="molecule type" value="Genomic_DNA"/>
</dbReference>
<evidence type="ECO:0000313" key="5">
    <source>
        <dbReference type="Proteomes" id="UP000626109"/>
    </source>
</evidence>